<accession>A0AAV2RWX6</accession>
<evidence type="ECO:0000313" key="4">
    <source>
        <dbReference type="Proteomes" id="UP001497623"/>
    </source>
</evidence>
<proteinExistence type="predicted"/>
<dbReference type="AlphaFoldDB" id="A0AAV2RWX6"/>
<dbReference type="InterPro" id="IPR000618">
    <property type="entry name" value="Insect_cuticle"/>
</dbReference>
<reference evidence="3 4" key="1">
    <citation type="submission" date="2024-05" db="EMBL/GenBank/DDBJ databases">
        <authorList>
            <person name="Wallberg A."/>
        </authorList>
    </citation>
    <scope>NUCLEOTIDE SEQUENCE [LARGE SCALE GENOMIC DNA]</scope>
</reference>
<evidence type="ECO:0000256" key="1">
    <source>
        <dbReference type="PROSITE-ProRule" id="PRU00497"/>
    </source>
</evidence>
<dbReference type="EMBL" id="CAXKWB010034634">
    <property type="protein sequence ID" value="CAL4145097.1"/>
    <property type="molecule type" value="Genomic_DNA"/>
</dbReference>
<dbReference type="Pfam" id="PF00379">
    <property type="entry name" value="Chitin_bind_4"/>
    <property type="match status" value="1"/>
</dbReference>
<protein>
    <recommendedName>
        <fullName evidence="5">Cuticle protein</fullName>
    </recommendedName>
</protein>
<feature type="chain" id="PRO_5043539498" description="Cuticle protein" evidence="2">
    <location>
        <begin position="21"/>
        <end position="143"/>
    </location>
</feature>
<dbReference type="Proteomes" id="UP001497623">
    <property type="component" value="Unassembled WGS sequence"/>
</dbReference>
<feature type="signal peptide" evidence="2">
    <location>
        <begin position="1"/>
        <end position="20"/>
    </location>
</feature>
<evidence type="ECO:0000256" key="2">
    <source>
        <dbReference type="SAM" id="SignalP"/>
    </source>
</evidence>
<keyword evidence="1" id="KW-0193">Cuticle</keyword>
<dbReference type="PROSITE" id="PS51155">
    <property type="entry name" value="CHIT_BIND_RR_2"/>
    <property type="match status" value="1"/>
</dbReference>
<name>A0AAV2RWX6_MEGNR</name>
<organism evidence="3 4">
    <name type="scientific">Meganyctiphanes norvegica</name>
    <name type="common">Northern krill</name>
    <name type="synonym">Thysanopoda norvegica</name>
    <dbReference type="NCBI Taxonomy" id="48144"/>
    <lineage>
        <taxon>Eukaryota</taxon>
        <taxon>Metazoa</taxon>
        <taxon>Ecdysozoa</taxon>
        <taxon>Arthropoda</taxon>
        <taxon>Crustacea</taxon>
        <taxon>Multicrustacea</taxon>
        <taxon>Malacostraca</taxon>
        <taxon>Eumalacostraca</taxon>
        <taxon>Eucarida</taxon>
        <taxon>Euphausiacea</taxon>
        <taxon>Euphausiidae</taxon>
        <taxon>Meganyctiphanes</taxon>
    </lineage>
</organism>
<evidence type="ECO:0008006" key="5">
    <source>
        <dbReference type="Google" id="ProtNLM"/>
    </source>
</evidence>
<keyword evidence="2" id="KW-0732">Signal</keyword>
<sequence>TNPTNMKTAVFVALLALAAAAPRPDSSLESAELVHDERAQEGASYSTNVEIDNGISIAESGDDDGVQGTYQFTAPNGETVVLRLVANAGGAQFESPSGHLPVAPLPVQAIHPIPQHALEAIALAAQQRAAGVEWNQQGFVIGN</sequence>
<evidence type="ECO:0000313" key="3">
    <source>
        <dbReference type="EMBL" id="CAL4145097.1"/>
    </source>
</evidence>
<gene>
    <name evidence="3" type="ORF">MNOR_LOCUS29607</name>
</gene>
<comment type="caution">
    <text evidence="3">The sequence shown here is derived from an EMBL/GenBank/DDBJ whole genome shotgun (WGS) entry which is preliminary data.</text>
</comment>
<feature type="non-terminal residue" evidence="3">
    <location>
        <position position="1"/>
    </location>
</feature>
<dbReference type="GO" id="GO:0042302">
    <property type="term" value="F:structural constituent of cuticle"/>
    <property type="evidence" value="ECO:0007669"/>
    <property type="project" value="UniProtKB-UniRule"/>
</dbReference>
<keyword evidence="4" id="KW-1185">Reference proteome</keyword>